<protein>
    <submittedName>
        <fullName evidence="1">DUF4160 domain-containing protein</fullName>
    </submittedName>
</protein>
<dbReference type="EMBL" id="JAEPRJ010000001">
    <property type="protein sequence ID" value="MBK5898626.1"/>
    <property type="molecule type" value="Genomic_DNA"/>
</dbReference>
<evidence type="ECO:0000313" key="2">
    <source>
        <dbReference type="Proteomes" id="UP000604730"/>
    </source>
</evidence>
<organism evidence="1 2">
    <name type="scientific">Catonella massiliensis</name>
    <dbReference type="NCBI Taxonomy" id="2799636"/>
    <lineage>
        <taxon>Bacteria</taxon>
        <taxon>Bacillati</taxon>
        <taxon>Bacillota</taxon>
        <taxon>Clostridia</taxon>
        <taxon>Lachnospirales</taxon>
        <taxon>Lachnospiraceae</taxon>
        <taxon>Catonella</taxon>
    </lineage>
</organism>
<sequence>MPEVTRFYGIVIKIFFLREHNPPHFHAVYGEHNGIFEIETLKMLEGDLPKKAQSLIVEWAGNYKAELMEMWNKKQLQKLPPLE</sequence>
<reference evidence="1 2" key="1">
    <citation type="submission" date="2021-01" db="EMBL/GenBank/DDBJ databases">
        <title>Isolation and description of Catonella massiliensis sp. nov., a novel Catonella species, isolated from a stable periodontitis subject.</title>
        <authorList>
            <person name="Antezack A."/>
            <person name="Boxberger M."/>
            <person name="La Scola B."/>
            <person name="Monnet-Corti V."/>
        </authorList>
    </citation>
    <scope>NUCLEOTIDE SEQUENCE [LARGE SCALE GENOMIC DNA]</scope>
    <source>
        <strain evidence="1 2">Marseille-Q4567</strain>
    </source>
</reference>
<dbReference type="Proteomes" id="UP000604730">
    <property type="component" value="Unassembled WGS sequence"/>
</dbReference>
<comment type="caution">
    <text evidence="1">The sequence shown here is derived from an EMBL/GenBank/DDBJ whole genome shotgun (WGS) entry which is preliminary data.</text>
</comment>
<accession>A0ABS1J395</accession>
<gene>
    <name evidence="1" type="ORF">JJN12_12735</name>
</gene>
<dbReference type="RefSeq" id="WP_208430030.1">
    <property type="nucleotide sequence ID" value="NZ_JAEPRJ010000001.1"/>
</dbReference>
<keyword evidence="2" id="KW-1185">Reference proteome</keyword>
<dbReference type="Pfam" id="PF13711">
    <property type="entry name" value="DUF4160"/>
    <property type="match status" value="1"/>
</dbReference>
<name>A0ABS1J395_9FIRM</name>
<proteinExistence type="predicted"/>
<evidence type="ECO:0000313" key="1">
    <source>
        <dbReference type="EMBL" id="MBK5898626.1"/>
    </source>
</evidence>
<dbReference type="InterPro" id="IPR025427">
    <property type="entry name" value="DUF4160"/>
</dbReference>